<evidence type="ECO:0000313" key="6">
    <source>
        <dbReference type="Proteomes" id="UP000302218"/>
    </source>
</evidence>
<evidence type="ECO:0000259" key="4">
    <source>
        <dbReference type="Pfam" id="PF00248"/>
    </source>
</evidence>
<dbReference type="EMBL" id="CP040330">
    <property type="protein sequence ID" value="QCS40961.1"/>
    <property type="molecule type" value="Genomic_DNA"/>
</dbReference>
<dbReference type="GO" id="GO:0016616">
    <property type="term" value="F:oxidoreductase activity, acting on the CH-OH group of donors, NAD or NADP as acceptor"/>
    <property type="evidence" value="ECO:0007669"/>
    <property type="project" value="UniProtKB-ARBA"/>
</dbReference>
<gene>
    <name evidence="5" type="ORF">FEJ81_00845</name>
</gene>
<accession>A0A4V1FXG0</accession>
<dbReference type="Pfam" id="PF00248">
    <property type="entry name" value="Aldo_ket_red"/>
    <property type="match status" value="1"/>
</dbReference>
<keyword evidence="3" id="KW-0560">Oxidoreductase</keyword>
<organism evidence="5 6">
    <name type="scientific">Natrinema versiforme</name>
    <dbReference type="NCBI Taxonomy" id="88724"/>
    <lineage>
        <taxon>Archaea</taxon>
        <taxon>Methanobacteriati</taxon>
        <taxon>Methanobacteriota</taxon>
        <taxon>Stenosarchaea group</taxon>
        <taxon>Halobacteria</taxon>
        <taxon>Halobacteriales</taxon>
        <taxon>Natrialbaceae</taxon>
        <taxon>Natrinema</taxon>
    </lineage>
</organism>
<dbReference type="KEGG" id="nvr:FEJ81_00845"/>
<dbReference type="PIRSF" id="PIRSF000097">
    <property type="entry name" value="AKR"/>
    <property type="match status" value="1"/>
</dbReference>
<dbReference type="PANTHER" id="PTHR43827:SF3">
    <property type="entry name" value="NADP-DEPENDENT OXIDOREDUCTASE DOMAIN-CONTAINING PROTEIN"/>
    <property type="match status" value="1"/>
</dbReference>
<name>A0A4V1FXG0_9EURY</name>
<sequence length="277" mass="31250">MDTVPTRSLPSGDEIPVVGAGTWDVGGDAVKETVRTALDRGYTHVDTAEGYKNEAEIGEVLSEHDREDLFLTSKVLPSNLHYDNVLESLEASLDKLGVSALDLYLIHWPNPAISLRETFDALERAHEEGLIRNVGVSNFSKYQLMFARKVADVPIAVNQIELHPWYYREELLEYCHEHDIVVEASAPLARTELFDDPVLNDVAEAYEKTPAQVALKWALQKDIVVLPKSTSEPHLRQNIDLFGWELDADDVARIDDIDRMDNVYMIDLDDDTYGIRS</sequence>
<reference evidence="6" key="1">
    <citation type="submission" date="2019-05" db="EMBL/GenBank/DDBJ databases">
        <title>Genome sequence and methylation pattern of the halophilic Archaeon Natrinema versiforme BOL5-4.</title>
        <authorList>
            <person name="DasSarma P."/>
            <person name="Anton B.P."/>
            <person name="DasSarma S.L."/>
            <person name="Martinez F.L."/>
            <person name="Guzman D."/>
            <person name="Roberts R.J."/>
            <person name="DasSarma S."/>
        </authorList>
    </citation>
    <scope>NUCLEOTIDE SEQUENCE [LARGE SCALE GENOMIC DNA]</scope>
    <source>
        <strain evidence="6">BOL5-4</strain>
    </source>
</reference>
<evidence type="ECO:0000313" key="5">
    <source>
        <dbReference type="EMBL" id="QCS40961.1"/>
    </source>
</evidence>
<dbReference type="Gene3D" id="3.20.20.100">
    <property type="entry name" value="NADP-dependent oxidoreductase domain"/>
    <property type="match status" value="1"/>
</dbReference>
<evidence type="ECO:0000256" key="3">
    <source>
        <dbReference type="ARBA" id="ARBA00023002"/>
    </source>
</evidence>
<dbReference type="InterPro" id="IPR023210">
    <property type="entry name" value="NADP_OxRdtase_dom"/>
</dbReference>
<evidence type="ECO:0000256" key="2">
    <source>
        <dbReference type="ARBA" id="ARBA00022857"/>
    </source>
</evidence>
<dbReference type="RefSeq" id="WP_138243485.1">
    <property type="nucleotide sequence ID" value="NZ_CP040330.1"/>
</dbReference>
<comment type="similarity">
    <text evidence="1">Belongs to the aldo/keto reductase family.</text>
</comment>
<dbReference type="OrthoDB" id="275427at2157"/>
<dbReference type="InterPro" id="IPR036812">
    <property type="entry name" value="NAD(P)_OxRdtase_dom_sf"/>
</dbReference>
<dbReference type="InterPro" id="IPR018170">
    <property type="entry name" value="Aldo/ket_reductase_CS"/>
</dbReference>
<dbReference type="PANTHER" id="PTHR43827">
    <property type="entry name" value="2,5-DIKETO-D-GLUCONIC ACID REDUCTASE"/>
    <property type="match status" value="1"/>
</dbReference>
<evidence type="ECO:0000256" key="1">
    <source>
        <dbReference type="ARBA" id="ARBA00007905"/>
    </source>
</evidence>
<dbReference type="FunFam" id="3.20.20.100:FF:000002">
    <property type="entry name" value="2,5-diketo-D-gluconic acid reductase A"/>
    <property type="match status" value="1"/>
</dbReference>
<dbReference type="Proteomes" id="UP000302218">
    <property type="component" value="Chromosome"/>
</dbReference>
<dbReference type="PRINTS" id="PR00069">
    <property type="entry name" value="ALDKETRDTASE"/>
</dbReference>
<dbReference type="GeneID" id="40263774"/>
<dbReference type="AlphaFoldDB" id="A0A4V1FXG0"/>
<proteinExistence type="inferred from homology"/>
<protein>
    <submittedName>
        <fullName evidence="5">Aldo/keto reductase</fullName>
    </submittedName>
</protein>
<feature type="domain" description="NADP-dependent oxidoreductase" evidence="4">
    <location>
        <begin position="19"/>
        <end position="258"/>
    </location>
</feature>
<keyword evidence="2" id="KW-0521">NADP</keyword>
<dbReference type="SUPFAM" id="SSF51430">
    <property type="entry name" value="NAD(P)-linked oxidoreductase"/>
    <property type="match status" value="1"/>
</dbReference>
<dbReference type="PROSITE" id="PS00062">
    <property type="entry name" value="ALDOKETO_REDUCTASE_2"/>
    <property type="match status" value="1"/>
</dbReference>
<dbReference type="InterPro" id="IPR020471">
    <property type="entry name" value="AKR"/>
</dbReference>